<gene>
    <name evidence="1" type="ORF">ABOD76_03870</name>
</gene>
<dbReference type="AlphaFoldDB" id="A0AAU7U6F1"/>
<name>A0AAU7U6F1_9DEIO</name>
<geneLocation type="plasmid" evidence="1">
    <name>pDson03</name>
</geneLocation>
<dbReference type="KEGG" id="dsc:ABOD76_03870"/>
<accession>A0AAU7U6F1</accession>
<reference evidence="1" key="1">
    <citation type="submission" date="2024-06" db="EMBL/GenBank/DDBJ databases">
        <title>Draft Genome Sequence of Deinococcus sonorensis Type Strain KR-87, a Biofilm Producing Representative of the Genus Deinococcus.</title>
        <authorList>
            <person name="Boren L.S."/>
            <person name="Grosso R.A."/>
            <person name="Hugenberg-Cox A.N."/>
            <person name="Hill J.T.E."/>
            <person name="Albert C.M."/>
            <person name="Tuohy J.M."/>
        </authorList>
    </citation>
    <scope>NUCLEOTIDE SEQUENCE</scope>
    <source>
        <strain evidence="1">KR-87</strain>
        <plasmid evidence="1">pDson03</plasmid>
    </source>
</reference>
<protein>
    <submittedName>
        <fullName evidence="1">Uncharacterized protein</fullName>
    </submittedName>
</protein>
<proteinExistence type="predicted"/>
<organism evidence="1">
    <name type="scientific">Deinococcus sonorensis KR-87</name>
    <dbReference type="NCBI Taxonomy" id="694439"/>
    <lineage>
        <taxon>Bacteria</taxon>
        <taxon>Thermotogati</taxon>
        <taxon>Deinococcota</taxon>
        <taxon>Deinococci</taxon>
        <taxon>Deinococcales</taxon>
        <taxon>Deinococcaceae</taxon>
        <taxon>Deinococcus</taxon>
    </lineage>
</organism>
<evidence type="ECO:0000313" key="1">
    <source>
        <dbReference type="EMBL" id="XBV84202.1"/>
    </source>
</evidence>
<keyword evidence="1" id="KW-0614">Plasmid</keyword>
<dbReference type="EMBL" id="CP158298">
    <property type="protein sequence ID" value="XBV84202.1"/>
    <property type="molecule type" value="Genomic_DNA"/>
</dbReference>
<dbReference type="RefSeq" id="WP_350242239.1">
    <property type="nucleotide sequence ID" value="NZ_CP158298.1"/>
</dbReference>
<sequence>MSEPPQPGTISRMGRESEPRYEVRRVLQEHPEYWNVELQGMDPPYAKVRVVIVREHWLMRAV</sequence>